<dbReference type="GO" id="GO:0009707">
    <property type="term" value="C:chloroplast outer membrane"/>
    <property type="evidence" value="ECO:0007669"/>
    <property type="project" value="UniProtKB-SubCell"/>
</dbReference>
<organism evidence="14 15">
    <name type="scientific">Taxus chinensis</name>
    <name type="common">Chinese yew</name>
    <name type="synonym">Taxus wallichiana var. chinensis</name>
    <dbReference type="NCBI Taxonomy" id="29808"/>
    <lineage>
        <taxon>Eukaryota</taxon>
        <taxon>Viridiplantae</taxon>
        <taxon>Streptophyta</taxon>
        <taxon>Embryophyta</taxon>
        <taxon>Tracheophyta</taxon>
        <taxon>Spermatophyta</taxon>
        <taxon>Pinopsida</taxon>
        <taxon>Pinidae</taxon>
        <taxon>Conifers II</taxon>
        <taxon>Cupressales</taxon>
        <taxon>Taxaceae</taxon>
        <taxon>Taxus</taxon>
    </lineage>
</organism>
<keyword evidence="9" id="KW-0812">Transmembrane</keyword>
<evidence type="ECO:0000313" key="14">
    <source>
        <dbReference type="EMBL" id="KAH9300398.1"/>
    </source>
</evidence>
<evidence type="ECO:0000256" key="4">
    <source>
        <dbReference type="ARBA" id="ARBA00011593"/>
    </source>
</evidence>
<accession>A0AA38FFJ0</accession>
<comment type="caution">
    <text evidence="14">The sequence shown here is derived from an EMBL/GenBank/DDBJ whole genome shotgun (WGS) entry which is preliminary data.</text>
</comment>
<evidence type="ECO:0000313" key="15">
    <source>
        <dbReference type="Proteomes" id="UP000824469"/>
    </source>
</evidence>
<keyword evidence="7" id="KW-0150">Chloroplast</keyword>
<keyword evidence="10" id="KW-1002">Plastid outer membrane</keyword>
<keyword evidence="13" id="KW-0472">Membrane</keyword>
<dbReference type="EMBL" id="JAHRHJ020000009">
    <property type="protein sequence ID" value="KAH9300398.1"/>
    <property type="molecule type" value="Genomic_DNA"/>
</dbReference>
<evidence type="ECO:0000256" key="12">
    <source>
        <dbReference type="ARBA" id="ARBA00023114"/>
    </source>
</evidence>
<dbReference type="GO" id="GO:0022843">
    <property type="term" value="F:voltage-gated monoatomic cation channel activity"/>
    <property type="evidence" value="ECO:0007669"/>
    <property type="project" value="InterPro"/>
</dbReference>
<protein>
    <submittedName>
        <fullName evidence="14">Uncharacterized protein</fullName>
    </submittedName>
</protein>
<keyword evidence="8" id="KW-0934">Plastid</keyword>
<dbReference type="InterPro" id="IPR034626">
    <property type="entry name" value="OEP24"/>
</dbReference>
<evidence type="ECO:0000256" key="10">
    <source>
        <dbReference type="ARBA" id="ARBA00022805"/>
    </source>
</evidence>
<name>A0AA38FFJ0_TAXCH</name>
<dbReference type="GO" id="GO:0034426">
    <property type="term" value="C:etioplast membrane"/>
    <property type="evidence" value="ECO:0007669"/>
    <property type="project" value="UniProtKB-SubCell"/>
</dbReference>
<reference evidence="14 15" key="1">
    <citation type="journal article" date="2021" name="Nat. Plants">
        <title>The Taxus genome provides insights into paclitaxel biosynthesis.</title>
        <authorList>
            <person name="Xiong X."/>
            <person name="Gou J."/>
            <person name="Liao Q."/>
            <person name="Li Y."/>
            <person name="Zhou Q."/>
            <person name="Bi G."/>
            <person name="Li C."/>
            <person name="Du R."/>
            <person name="Wang X."/>
            <person name="Sun T."/>
            <person name="Guo L."/>
            <person name="Liang H."/>
            <person name="Lu P."/>
            <person name="Wu Y."/>
            <person name="Zhang Z."/>
            <person name="Ro D.K."/>
            <person name="Shang Y."/>
            <person name="Huang S."/>
            <person name="Yan J."/>
        </authorList>
    </citation>
    <scope>NUCLEOTIDE SEQUENCE [LARGE SCALE GENOMIC DNA]</scope>
    <source>
        <strain evidence="14">Ta-2019</strain>
    </source>
</reference>
<dbReference type="Proteomes" id="UP000824469">
    <property type="component" value="Unassembled WGS sequence"/>
</dbReference>
<sequence>MENTTPEKPIKKITRASIKAKYEPGVQAASATLSLNAGDLKLKATCTDSTFVKGPSLNGIALGVEKPGFFMIDYDLPKKAARFQFMSSAKLAGKQLKLTYIHAQKANMTVLDGNLAFDPSNKLSAKYSFASGSGQLKYSYIHHGDRTFEPAYDFGTNSWNFSMSQKVYGADTLKTSYETSKKTLGLEWTRESKDAGSFK</sequence>
<feature type="non-terminal residue" evidence="14">
    <location>
        <position position="199"/>
    </location>
</feature>
<evidence type="ECO:0000256" key="8">
    <source>
        <dbReference type="ARBA" id="ARBA00022640"/>
    </source>
</evidence>
<evidence type="ECO:0000256" key="1">
    <source>
        <dbReference type="ARBA" id="ARBA00002327"/>
    </source>
</evidence>
<dbReference type="GO" id="GO:0046930">
    <property type="term" value="C:pore complex"/>
    <property type="evidence" value="ECO:0007669"/>
    <property type="project" value="UniProtKB-KW"/>
</dbReference>
<evidence type="ECO:0000256" key="2">
    <source>
        <dbReference type="ARBA" id="ARBA00004396"/>
    </source>
</evidence>
<gene>
    <name evidence="14" type="ORF">KI387_011981</name>
</gene>
<evidence type="ECO:0000256" key="3">
    <source>
        <dbReference type="ARBA" id="ARBA00004441"/>
    </source>
</evidence>
<dbReference type="PANTHER" id="PTHR35284:SF1">
    <property type="entry name" value="OUTER ENVELOPE PORE PROTEIN 24A, CHLOROPLASTIC-RELATED"/>
    <property type="match status" value="1"/>
</dbReference>
<evidence type="ECO:0000256" key="13">
    <source>
        <dbReference type="ARBA" id="ARBA00023136"/>
    </source>
</evidence>
<dbReference type="OMA" id="AESTWNF"/>
<evidence type="ECO:0000256" key="11">
    <source>
        <dbReference type="ARBA" id="ARBA00023065"/>
    </source>
</evidence>
<comment type="function">
    <text evidence="1">High-conductance voltage-dependent solute channel with a slight selectivity for cations transporting triosephosphates, dicarboxylic acids, ATP, inorganic phosphate (Pi), sugars, and positively or negatively charged amino acids.</text>
</comment>
<evidence type="ECO:0000256" key="5">
    <source>
        <dbReference type="ARBA" id="ARBA00022448"/>
    </source>
</evidence>
<comment type="subcellular location">
    <subcellularLocation>
        <location evidence="2">Plastid</location>
        <location evidence="2">Chloroplast outer membrane</location>
        <topology evidence="2">Multi-pass membrane protein</topology>
    </subcellularLocation>
    <subcellularLocation>
        <location evidence="3">Plastid</location>
        <location evidence="3">Etioplast membrane</location>
        <topology evidence="3">Multi-pass membrane protein</topology>
    </subcellularLocation>
</comment>
<dbReference type="AlphaFoldDB" id="A0AA38FFJ0"/>
<keyword evidence="6" id="KW-1134">Transmembrane beta strand</keyword>
<keyword evidence="15" id="KW-1185">Reference proteome</keyword>
<keyword evidence="5" id="KW-0813">Transport</keyword>
<dbReference type="PANTHER" id="PTHR35284">
    <property type="entry name" value="OUTER ENVELOPE PORE PROTEIN 24A, CHLOROPLASTIC-RELATED"/>
    <property type="match status" value="1"/>
</dbReference>
<keyword evidence="12" id="KW-0626">Porin</keyword>
<keyword evidence="11" id="KW-0406">Ion transport</keyword>
<evidence type="ECO:0000256" key="7">
    <source>
        <dbReference type="ARBA" id="ARBA00022528"/>
    </source>
</evidence>
<dbReference type="GO" id="GO:0015288">
    <property type="term" value="F:porin activity"/>
    <property type="evidence" value="ECO:0007669"/>
    <property type="project" value="UniProtKB-KW"/>
</dbReference>
<comment type="subunit">
    <text evidence="4">Homooligomers form large rather nonselective pores in plastidial outer membranes.</text>
</comment>
<evidence type="ECO:0000256" key="9">
    <source>
        <dbReference type="ARBA" id="ARBA00022692"/>
    </source>
</evidence>
<dbReference type="GO" id="GO:0034765">
    <property type="term" value="P:regulation of monoatomic ion transmembrane transport"/>
    <property type="evidence" value="ECO:0007669"/>
    <property type="project" value="InterPro"/>
</dbReference>
<proteinExistence type="predicted"/>
<evidence type="ECO:0000256" key="6">
    <source>
        <dbReference type="ARBA" id="ARBA00022452"/>
    </source>
</evidence>